<dbReference type="OrthoDB" id="973569at2"/>
<feature type="signal peptide" evidence="1">
    <location>
        <begin position="1"/>
        <end position="19"/>
    </location>
</feature>
<dbReference type="EMBL" id="FOKV01000009">
    <property type="protein sequence ID" value="SFC80473.1"/>
    <property type="molecule type" value="Genomic_DNA"/>
</dbReference>
<evidence type="ECO:0000313" key="3">
    <source>
        <dbReference type="Proteomes" id="UP000199438"/>
    </source>
</evidence>
<keyword evidence="3" id="KW-1185">Reference proteome</keyword>
<sequence length="513" mass="56880">MRRVLLLMMLVAVAMIPTACEKMPNEIADDFKLGLDVNFLEYTAQLEIKDLEDGSYPENVTLTPVTDYGTSILNSAGEKNFKVSDGNIILILNPADRPQASNEVKSFKFVASAPGYQNSIVKVNFSENNKTVQVPIHLLSKTKDSDGVSAVSGNAEISESELKENKKITFGDNSSKRTSGTVEVKAGTRFLNTNGKVLKGSSVNIEIIDVDANSEKLTKVFPGGFTKQTVLKNGASEETSFLPMSYTSINMYVDNEEVKDFSNSIDISMEIDQNLFNPQTGRNIKAGDQLSIYSYEIENGTWVYEKDVTVSKTGNKFYANFDTNHLTDYSIVAELPVCSDIFEINNPTDSNIQAKIELEITGSSETRVYTIIEQNLTPGINKIPYNGIGSNISLKLYTSGEALTIDNISCGESPAIEIPEPESELLTITINIPCEDVDLNIASYPIKYRKQGESQWINGVIKNLKLESYEMEAGNTYEFQVQFDGQTYTYEEFISSTNYQFDVDSDLCSEINF</sequence>
<feature type="chain" id="PRO_5011652415" evidence="1">
    <location>
        <begin position="20"/>
        <end position="513"/>
    </location>
</feature>
<dbReference type="RefSeq" id="WP_139219259.1">
    <property type="nucleotide sequence ID" value="NZ_FOKV01000009.1"/>
</dbReference>
<evidence type="ECO:0000256" key="1">
    <source>
        <dbReference type="SAM" id="SignalP"/>
    </source>
</evidence>
<dbReference type="Proteomes" id="UP000199438">
    <property type="component" value="Unassembled WGS sequence"/>
</dbReference>
<dbReference type="STRING" id="1334022.SAMN04487907_10949"/>
<dbReference type="AlphaFoldDB" id="A0A1I1MCV3"/>
<keyword evidence="1" id="KW-0732">Signal</keyword>
<name>A0A1I1MCV3_9FLAO</name>
<gene>
    <name evidence="2" type="ORF">SAMN04487907_10949</name>
</gene>
<accession>A0A1I1MCV3</accession>
<evidence type="ECO:0000313" key="2">
    <source>
        <dbReference type="EMBL" id="SFC80473.1"/>
    </source>
</evidence>
<protein>
    <submittedName>
        <fullName evidence="2">Uncharacterized protein</fullName>
    </submittedName>
</protein>
<reference evidence="3" key="1">
    <citation type="submission" date="2016-10" db="EMBL/GenBank/DDBJ databases">
        <authorList>
            <person name="Varghese N."/>
            <person name="Submissions S."/>
        </authorList>
    </citation>
    <scope>NUCLEOTIDE SEQUENCE [LARGE SCALE GENOMIC DNA]</scope>
    <source>
        <strain evidence="3">DSM 24499</strain>
    </source>
</reference>
<proteinExistence type="predicted"/>
<organism evidence="2 3">
    <name type="scientific">Zunongwangia mangrovi</name>
    <dbReference type="NCBI Taxonomy" id="1334022"/>
    <lineage>
        <taxon>Bacteria</taxon>
        <taxon>Pseudomonadati</taxon>
        <taxon>Bacteroidota</taxon>
        <taxon>Flavobacteriia</taxon>
        <taxon>Flavobacteriales</taxon>
        <taxon>Flavobacteriaceae</taxon>
        <taxon>Zunongwangia</taxon>
    </lineage>
</organism>